<evidence type="ECO:0000256" key="8">
    <source>
        <dbReference type="ARBA" id="ARBA00022967"/>
    </source>
</evidence>
<evidence type="ECO:0000256" key="12">
    <source>
        <dbReference type="SAM" id="Phobius"/>
    </source>
</evidence>
<dbReference type="AlphaFoldDB" id="A0A0A2W1M6"/>
<dbReference type="PROSITE" id="PS50893">
    <property type="entry name" value="ABC_TRANSPORTER_2"/>
    <property type="match status" value="1"/>
</dbReference>
<keyword evidence="11 12" id="KW-0472">Membrane</keyword>
<accession>A0A0A2W1M6</accession>
<keyword evidence="9" id="KW-0029">Amino-acid transport</keyword>
<keyword evidence="10 12" id="KW-1133">Transmembrane helix</keyword>
<dbReference type="InterPro" id="IPR000515">
    <property type="entry name" value="MetI-like"/>
</dbReference>
<dbReference type="PROSITE" id="PS00211">
    <property type="entry name" value="ABC_TRANSPORTER_1"/>
    <property type="match status" value="1"/>
</dbReference>
<keyword evidence="5 12" id="KW-0812">Transmembrane</keyword>
<feature type="domain" description="ABC transporter" evidence="13">
    <location>
        <begin position="2"/>
        <end position="242"/>
    </location>
</feature>
<keyword evidence="4" id="KW-1003">Cell membrane</keyword>
<comment type="similarity">
    <text evidence="2">Belongs to the ABC transporter superfamily.</text>
</comment>
<dbReference type="GO" id="GO:0055085">
    <property type="term" value="P:transmembrane transport"/>
    <property type="evidence" value="ECO:0007669"/>
    <property type="project" value="InterPro"/>
</dbReference>
<feature type="domain" description="ABC transmembrane type-1" evidence="14">
    <location>
        <begin position="313"/>
        <end position="507"/>
    </location>
</feature>
<feature type="transmembrane region" description="Helical" evidence="12">
    <location>
        <begin position="387"/>
        <end position="407"/>
    </location>
</feature>
<keyword evidence="8" id="KW-1278">Translocase</keyword>
<dbReference type="InterPro" id="IPR017871">
    <property type="entry name" value="ABC_transporter-like_CS"/>
</dbReference>
<evidence type="ECO:0000259" key="13">
    <source>
        <dbReference type="PROSITE" id="PS50893"/>
    </source>
</evidence>
<evidence type="ECO:0000256" key="1">
    <source>
        <dbReference type="ARBA" id="ARBA00004651"/>
    </source>
</evidence>
<comment type="subcellular location">
    <subcellularLocation>
        <location evidence="1">Cell membrane</location>
        <topology evidence="1">Multi-pass membrane protein</topology>
    </subcellularLocation>
</comment>
<dbReference type="FunFam" id="3.40.50.300:FF:000056">
    <property type="entry name" value="Cell division ATP-binding protein FtsE"/>
    <property type="match status" value="1"/>
</dbReference>
<dbReference type="InterPro" id="IPR018449">
    <property type="entry name" value="NIL_domain"/>
</dbReference>
<feature type="transmembrane region" description="Helical" evidence="12">
    <location>
        <begin position="317"/>
        <end position="340"/>
    </location>
</feature>
<dbReference type="SMART" id="SM00382">
    <property type="entry name" value="AAA"/>
    <property type="match status" value="1"/>
</dbReference>
<dbReference type="GO" id="GO:0005524">
    <property type="term" value="F:ATP binding"/>
    <property type="evidence" value="ECO:0007669"/>
    <property type="project" value="UniProtKB-KW"/>
</dbReference>
<dbReference type="InterPro" id="IPR003439">
    <property type="entry name" value="ABC_transporter-like_ATP-bd"/>
</dbReference>
<dbReference type="GO" id="GO:0046394">
    <property type="term" value="P:carboxylic acid biosynthetic process"/>
    <property type="evidence" value="ECO:0007669"/>
    <property type="project" value="UniProtKB-ARBA"/>
</dbReference>
<gene>
    <name evidence="15" type="ORF">BBAD15_g264</name>
</gene>
<name>A0A0A2W1M6_BEABA</name>
<dbReference type="InterPro" id="IPR027417">
    <property type="entry name" value="P-loop_NTPase"/>
</dbReference>
<evidence type="ECO:0000256" key="3">
    <source>
        <dbReference type="ARBA" id="ARBA00022448"/>
    </source>
</evidence>
<dbReference type="SUPFAM" id="SSF52540">
    <property type="entry name" value="P-loop containing nucleoside triphosphate hydrolases"/>
    <property type="match status" value="1"/>
</dbReference>
<dbReference type="Pfam" id="PF00528">
    <property type="entry name" value="BPD_transp_1"/>
    <property type="match status" value="1"/>
</dbReference>
<dbReference type="PANTHER" id="PTHR43166">
    <property type="entry name" value="AMINO ACID IMPORT ATP-BINDING PROTEIN"/>
    <property type="match status" value="1"/>
</dbReference>
<dbReference type="CDD" id="cd06261">
    <property type="entry name" value="TM_PBP2"/>
    <property type="match status" value="1"/>
</dbReference>
<dbReference type="STRING" id="1245745.A0A0A2W1M6"/>
<dbReference type="Gene3D" id="3.40.50.300">
    <property type="entry name" value="P-loop containing nucleotide triphosphate hydrolases"/>
    <property type="match status" value="1"/>
</dbReference>
<evidence type="ECO:0000256" key="4">
    <source>
        <dbReference type="ARBA" id="ARBA00022475"/>
    </source>
</evidence>
<evidence type="ECO:0000256" key="11">
    <source>
        <dbReference type="ARBA" id="ARBA00023136"/>
    </source>
</evidence>
<evidence type="ECO:0000256" key="2">
    <source>
        <dbReference type="ARBA" id="ARBA00005417"/>
    </source>
</evidence>
<dbReference type="HOGENOM" id="CLU_523707_0_0_1"/>
<organism evidence="15 16">
    <name type="scientific">Beauveria bassiana D1-5</name>
    <dbReference type="NCBI Taxonomy" id="1245745"/>
    <lineage>
        <taxon>Eukaryota</taxon>
        <taxon>Fungi</taxon>
        <taxon>Dikarya</taxon>
        <taxon>Ascomycota</taxon>
        <taxon>Pezizomycotina</taxon>
        <taxon>Sordariomycetes</taxon>
        <taxon>Hypocreomycetidae</taxon>
        <taxon>Hypocreales</taxon>
        <taxon>Cordycipitaceae</taxon>
        <taxon>Beauveria</taxon>
    </lineage>
</organism>
<dbReference type="GO" id="GO:0006520">
    <property type="term" value="P:amino acid metabolic process"/>
    <property type="evidence" value="ECO:0007669"/>
    <property type="project" value="UniProtKB-ARBA"/>
</dbReference>
<evidence type="ECO:0000256" key="7">
    <source>
        <dbReference type="ARBA" id="ARBA00022840"/>
    </source>
</evidence>
<evidence type="ECO:0000256" key="10">
    <source>
        <dbReference type="ARBA" id="ARBA00022989"/>
    </source>
</evidence>
<dbReference type="InterPro" id="IPR003593">
    <property type="entry name" value="AAA+_ATPase"/>
</dbReference>
<dbReference type="EMBL" id="ANFO01000023">
    <property type="protein sequence ID" value="KGQ13783.1"/>
    <property type="molecule type" value="Genomic_DNA"/>
</dbReference>
<feature type="transmembrane region" description="Helical" evidence="12">
    <location>
        <begin position="488"/>
        <end position="511"/>
    </location>
</feature>
<evidence type="ECO:0000256" key="9">
    <source>
        <dbReference type="ARBA" id="ARBA00022970"/>
    </source>
</evidence>
<dbReference type="Proteomes" id="UP000030106">
    <property type="component" value="Unassembled WGS sequence"/>
</dbReference>
<keyword evidence="7 15" id="KW-0067">ATP-binding</keyword>
<evidence type="ECO:0000313" key="15">
    <source>
        <dbReference type="EMBL" id="KGQ13783.1"/>
    </source>
</evidence>
<evidence type="ECO:0000313" key="16">
    <source>
        <dbReference type="Proteomes" id="UP000030106"/>
    </source>
</evidence>
<dbReference type="Pfam" id="PF00005">
    <property type="entry name" value="ABC_tran"/>
    <property type="match status" value="1"/>
</dbReference>
<dbReference type="InterPro" id="IPR041701">
    <property type="entry name" value="MetN_ABC"/>
</dbReference>
<feature type="transmembrane region" description="Helical" evidence="12">
    <location>
        <begin position="446"/>
        <end position="468"/>
    </location>
</feature>
<comment type="caution">
    <text evidence="15">The sequence shown here is derived from an EMBL/GenBank/DDBJ whole genome shotgun (WGS) entry which is preliminary data.</text>
</comment>
<dbReference type="InterPro" id="IPR045865">
    <property type="entry name" value="ACT-like_dom_sf"/>
</dbReference>
<dbReference type="SUPFAM" id="SSF161098">
    <property type="entry name" value="MetI-like"/>
    <property type="match status" value="1"/>
</dbReference>
<protein>
    <submittedName>
        <fullName evidence="15">Methionine import ATP-binding protein MetN 2</fullName>
    </submittedName>
</protein>
<dbReference type="Pfam" id="PF09383">
    <property type="entry name" value="NIL"/>
    <property type="match status" value="1"/>
</dbReference>
<proteinExistence type="inferred from homology"/>
<dbReference type="GO" id="GO:0006865">
    <property type="term" value="P:amino acid transport"/>
    <property type="evidence" value="ECO:0007669"/>
    <property type="project" value="UniProtKB-KW"/>
</dbReference>
<dbReference type="SMART" id="SM00930">
    <property type="entry name" value="NIL"/>
    <property type="match status" value="1"/>
</dbReference>
<dbReference type="GO" id="GO:0005886">
    <property type="term" value="C:plasma membrane"/>
    <property type="evidence" value="ECO:0007669"/>
    <property type="project" value="UniProtKB-SubCell"/>
</dbReference>
<dbReference type="PANTHER" id="PTHR43166:SF30">
    <property type="entry name" value="METHIONINE IMPORT ATP-BINDING PROTEIN METN"/>
    <property type="match status" value="1"/>
</dbReference>
<dbReference type="SUPFAM" id="SSF55021">
    <property type="entry name" value="ACT-like"/>
    <property type="match status" value="1"/>
</dbReference>
<dbReference type="GO" id="GO:0016887">
    <property type="term" value="F:ATP hydrolysis activity"/>
    <property type="evidence" value="ECO:0007669"/>
    <property type="project" value="InterPro"/>
</dbReference>
<dbReference type="Gene3D" id="1.10.3720.10">
    <property type="entry name" value="MetI-like"/>
    <property type="match status" value="1"/>
</dbReference>
<evidence type="ECO:0000256" key="5">
    <source>
        <dbReference type="ARBA" id="ARBA00022692"/>
    </source>
</evidence>
<dbReference type="FunFam" id="1.10.3720.10:FF:000002">
    <property type="entry name" value="D-methionine ABC transporter permease MetI"/>
    <property type="match status" value="1"/>
</dbReference>
<dbReference type="InterPro" id="IPR035906">
    <property type="entry name" value="MetI-like_sf"/>
</dbReference>
<dbReference type="InterPro" id="IPR050086">
    <property type="entry name" value="MetN_ABC_transporter-like"/>
</dbReference>
<keyword evidence="6" id="KW-0547">Nucleotide-binding</keyword>
<reference evidence="15 16" key="1">
    <citation type="submission" date="2012-10" db="EMBL/GenBank/DDBJ databases">
        <title>Genome sequencing and analysis of entomopathogenic fungi Beauveria bassiana D1-5.</title>
        <authorList>
            <person name="Li Q."/>
            <person name="Wang L."/>
            <person name="Zhang Z."/>
            <person name="Wang Q."/>
            <person name="Ren J."/>
            <person name="Wang M."/>
            <person name="Xu W."/>
            <person name="Wang J."/>
            <person name="Lu Y."/>
            <person name="Du Q."/>
            <person name="Sun Z."/>
        </authorList>
    </citation>
    <scope>NUCLEOTIDE SEQUENCE [LARGE SCALE GENOMIC DNA]</scope>
    <source>
        <strain evidence="15 16">D1-5</strain>
    </source>
</reference>
<dbReference type="PROSITE" id="PS50928">
    <property type="entry name" value="ABC_TM1"/>
    <property type="match status" value="1"/>
</dbReference>
<feature type="transmembrane region" description="Helical" evidence="12">
    <location>
        <begin position="352"/>
        <end position="375"/>
    </location>
</feature>
<evidence type="ECO:0000256" key="6">
    <source>
        <dbReference type="ARBA" id="ARBA00022741"/>
    </source>
</evidence>
<keyword evidence="3" id="KW-0813">Transport</keyword>
<dbReference type="CDD" id="cd03258">
    <property type="entry name" value="ABC_MetN_methionine_transporter"/>
    <property type="match status" value="1"/>
</dbReference>
<evidence type="ECO:0000259" key="14">
    <source>
        <dbReference type="PROSITE" id="PS50928"/>
    </source>
</evidence>
<sequence>MIEIEKVCVDFPTGRNQTSRAVNDVSLHIGAGEIFGIVGTSGAGKSTLLRTLNALQRPSEGSVKIAGTEVTALQGAELRKARQRIGMIFQHFNLMHTRTVRQNVAFSLKAAGWERSKIGPRVAEILELVGLADKANRYPVQLSGGQKQRVGIARAIANHPDVLLCDEPTSALDLETSATILALLKKINQQLGITIVLITHEMNVIKTICDRVAVMSGGEVVESGEVFDIFAHPQHEFTRQLVSHTLNLTLPVRLLDNMRGALLKIMFVGDSAEQPVLSFAAVKYGVAVNILHGKIEYISDRALGILVVAITAPGNPAAMLGISTLLAIIGGLPLGFLIFVTDRHLFWQNRTLNIISSVLVNIVRSVPFVILLVLLLPLTQFLLGNTIGPIAASVPLSVAAIAFYARLVDGALRDVDKGIIEAAEAFGASPMRIICTVLLPEASAGLLRGLTITLVSLIGYSAMAGIVGGGGVGDLAIRFGYYRYETQVMVVTVVALIVLVQIVQMFGDYLAKRADKRDRH</sequence>